<evidence type="ECO:0000256" key="7">
    <source>
        <dbReference type="ARBA" id="ARBA00039448"/>
    </source>
</evidence>
<protein>
    <recommendedName>
        <fullName evidence="7">Large ribosomal subunit protein mL45</fullName>
    </recommendedName>
    <alternativeName>
        <fullName evidence="8">39S ribosomal protein L45, mitochondrial</fullName>
    </alternativeName>
</protein>
<evidence type="ECO:0000256" key="6">
    <source>
        <dbReference type="ARBA" id="ARBA00038073"/>
    </source>
</evidence>
<evidence type="ECO:0000313" key="11">
    <source>
        <dbReference type="Proteomes" id="UP000722485"/>
    </source>
</evidence>
<feature type="domain" description="Tim44-like" evidence="9">
    <location>
        <begin position="153"/>
        <end position="289"/>
    </location>
</feature>
<evidence type="ECO:0000256" key="8">
    <source>
        <dbReference type="ARBA" id="ARBA00043031"/>
    </source>
</evidence>
<proteinExistence type="inferred from homology"/>
<comment type="caution">
    <text evidence="10">The sequence shown here is derived from an EMBL/GenBank/DDBJ whole genome shotgun (WGS) entry which is preliminary data.</text>
</comment>
<keyword evidence="11" id="KW-1185">Reference proteome</keyword>
<evidence type="ECO:0000256" key="4">
    <source>
        <dbReference type="ARBA" id="ARBA00023128"/>
    </source>
</evidence>
<dbReference type="InterPro" id="IPR007379">
    <property type="entry name" value="Tim44-like_dom"/>
</dbReference>
<dbReference type="Pfam" id="PF04280">
    <property type="entry name" value="Tim44"/>
    <property type="match status" value="1"/>
</dbReference>
<evidence type="ECO:0000256" key="1">
    <source>
        <dbReference type="ARBA" id="ARBA00004173"/>
    </source>
</evidence>
<keyword evidence="2" id="KW-0809">Transit peptide</keyword>
<name>A0A9P5L7N0_9HYPO</name>
<dbReference type="SUPFAM" id="SSF54427">
    <property type="entry name" value="NTF2-like"/>
    <property type="match status" value="1"/>
</dbReference>
<dbReference type="GO" id="GO:0005739">
    <property type="term" value="C:mitochondrion"/>
    <property type="evidence" value="ECO:0007669"/>
    <property type="project" value="UniProtKB-SubCell"/>
</dbReference>
<dbReference type="OrthoDB" id="19619at2759"/>
<evidence type="ECO:0000256" key="5">
    <source>
        <dbReference type="ARBA" id="ARBA00023274"/>
    </source>
</evidence>
<comment type="subcellular location">
    <subcellularLocation>
        <location evidence="1">Mitochondrion</location>
    </subcellularLocation>
</comment>
<dbReference type="PANTHER" id="PTHR28554">
    <property type="entry name" value="39S RIBOSOMAL PROTEIN L45, MITOCHONDRIAL"/>
    <property type="match status" value="1"/>
</dbReference>
<keyword evidence="5" id="KW-0687">Ribonucleoprotein</keyword>
<comment type="similarity">
    <text evidence="6">Belongs to the mitochondrion-specific ribosomal protein mL45 family.</text>
</comment>
<dbReference type="InterPro" id="IPR051975">
    <property type="entry name" value="mtLSU_mL45"/>
</dbReference>
<dbReference type="GO" id="GO:1990904">
    <property type="term" value="C:ribonucleoprotein complex"/>
    <property type="evidence" value="ECO:0007669"/>
    <property type="project" value="UniProtKB-KW"/>
</dbReference>
<evidence type="ECO:0000259" key="9">
    <source>
        <dbReference type="Pfam" id="PF04280"/>
    </source>
</evidence>
<dbReference type="PANTHER" id="PTHR28554:SF1">
    <property type="entry name" value="LARGE RIBOSOMAL SUBUNIT PROTEIN ML45"/>
    <property type="match status" value="1"/>
</dbReference>
<evidence type="ECO:0000313" key="10">
    <source>
        <dbReference type="EMBL" id="KAF7548345.1"/>
    </source>
</evidence>
<keyword evidence="4" id="KW-0496">Mitochondrion</keyword>
<gene>
    <name evidence="10" type="ORF">G7Z17_g7132</name>
</gene>
<evidence type="ECO:0000256" key="2">
    <source>
        <dbReference type="ARBA" id="ARBA00022946"/>
    </source>
</evidence>
<dbReference type="Gene3D" id="3.10.450.240">
    <property type="match status" value="1"/>
</dbReference>
<dbReference type="EMBL" id="JAANBB010000151">
    <property type="protein sequence ID" value="KAF7548345.1"/>
    <property type="molecule type" value="Genomic_DNA"/>
</dbReference>
<keyword evidence="3" id="KW-0689">Ribosomal protein</keyword>
<evidence type="ECO:0000256" key="3">
    <source>
        <dbReference type="ARBA" id="ARBA00022980"/>
    </source>
</evidence>
<reference evidence="10" key="1">
    <citation type="submission" date="2020-03" db="EMBL/GenBank/DDBJ databases">
        <title>Draft Genome Sequence of Cylindrodendrum hubeiense.</title>
        <authorList>
            <person name="Buettner E."/>
            <person name="Kellner H."/>
        </authorList>
    </citation>
    <scope>NUCLEOTIDE SEQUENCE</scope>
    <source>
        <strain evidence="10">IHI 201604</strain>
    </source>
</reference>
<dbReference type="GO" id="GO:0005840">
    <property type="term" value="C:ribosome"/>
    <property type="evidence" value="ECO:0007669"/>
    <property type="project" value="UniProtKB-KW"/>
</dbReference>
<accession>A0A9P5L7N0</accession>
<organism evidence="10 11">
    <name type="scientific">Cylindrodendrum hubeiense</name>
    <dbReference type="NCBI Taxonomy" id="595255"/>
    <lineage>
        <taxon>Eukaryota</taxon>
        <taxon>Fungi</taxon>
        <taxon>Dikarya</taxon>
        <taxon>Ascomycota</taxon>
        <taxon>Pezizomycotina</taxon>
        <taxon>Sordariomycetes</taxon>
        <taxon>Hypocreomycetidae</taxon>
        <taxon>Hypocreales</taxon>
        <taxon>Nectriaceae</taxon>
        <taxon>Cylindrodendrum</taxon>
    </lineage>
</organism>
<sequence length="323" mass="36373">MPSSAAMGPATARLLRPGALSALSLRKGIMGTAGLQFTRSASMPSRERMVREMAKTAREGAKKTDIETMSQIQKRANDEYFKSGGGPLFPGTFVPLPLSRYPRSPGDFLRYQWYRIFQWGIETISLFNFKLKSMPDWTTRPKWKAARGKIAPTAKVMYTEMLTAFAAGDKATINSMCLGNFAKKLTAAIDRRKGNERTVFELISFNRGLLYPRVVAHQVHNVNPHDKDMYTEQAVVAICSTQKASRHNASTGELIPGSTKVQQKVEHVVLSRQVSETTYLSGPWKIWGTVSVTTMESYKDEQDWIRREQAKRAGWEDPKEKKN</sequence>
<dbReference type="Proteomes" id="UP000722485">
    <property type="component" value="Unassembled WGS sequence"/>
</dbReference>
<dbReference type="AlphaFoldDB" id="A0A9P5L7N0"/>
<dbReference type="InterPro" id="IPR032710">
    <property type="entry name" value="NTF2-like_dom_sf"/>
</dbReference>